<feature type="region of interest" description="Disordered" evidence="8">
    <location>
        <begin position="1"/>
        <end position="46"/>
    </location>
</feature>
<feature type="compositionally biased region" description="Basic and acidic residues" evidence="8">
    <location>
        <begin position="160"/>
        <end position="171"/>
    </location>
</feature>
<keyword evidence="4" id="KW-0236">DNA replication inhibitor</keyword>
<feature type="domain" description="Chromosome segregation in meiosis protein 3" evidence="9">
    <location>
        <begin position="66"/>
        <end position="147"/>
    </location>
</feature>
<feature type="region of interest" description="Disordered" evidence="8">
    <location>
        <begin position="147"/>
        <end position="234"/>
    </location>
</feature>
<sequence length="363" mass="39050">MAPGAVVNDDLDNYGVDDFGVDPFAESGDENANKSDAQSKKRKDASGLGIDEAVAVSKKARVPRVKLDDKKLLSDKGIPKLRRRAGDLKFKGKGHEFSDTARLLSFYQLWLDDLYPKAKFLDALGMVEKAGHTRSMRIARMDWINEGKPKNSVDEDDDADLRGEEEGREAARFPARVAPIFQNSGRQSERPKTPSIDDLFGDDDLYDATPRASRNIIPGTETATAQSGGAPDDEEDLDALMAEEEAQRAAPVSIFGNGQPQPKPTSRPVAPEDDDLDAIMAEAEATSVPLKSTTSKPQTQAQDAGEDDLDALMAEAEAETRGSIPASSIHPGASKNNGASLSTTGVDADADEEEAMAEMDGLW</sequence>
<dbReference type="PANTHER" id="PTHR13220:SF11">
    <property type="entry name" value="TIMELESS-INTERACTING PROTEIN"/>
    <property type="match status" value="1"/>
</dbReference>
<dbReference type="PANTHER" id="PTHR13220">
    <property type="entry name" value="TIMELESS INTERACTING-RELATED"/>
    <property type="match status" value="1"/>
</dbReference>
<comment type="subcellular location">
    <subcellularLocation>
        <location evidence="1 7">Nucleus</location>
    </subcellularLocation>
</comment>
<feature type="compositionally biased region" description="Polar residues" evidence="8">
    <location>
        <begin position="334"/>
        <end position="345"/>
    </location>
</feature>
<dbReference type="InterPro" id="IPR040038">
    <property type="entry name" value="TIPIN/Csm3/Swi3"/>
</dbReference>
<evidence type="ECO:0000313" key="10">
    <source>
        <dbReference type="EMBL" id="KAK9425626.1"/>
    </source>
</evidence>
<evidence type="ECO:0000256" key="7">
    <source>
        <dbReference type="RuleBase" id="RU366049"/>
    </source>
</evidence>
<reference evidence="10 11" key="1">
    <citation type="journal article" date="2024" name="J. Plant Pathol.">
        <title>Sequence and assembly of the genome of Seiridium unicorne, isolate CBS 538.82, causal agent of cypress canker disease.</title>
        <authorList>
            <person name="Scali E."/>
            <person name="Rocca G.D."/>
            <person name="Danti R."/>
            <person name="Garbelotto M."/>
            <person name="Barberini S."/>
            <person name="Baroncelli R."/>
            <person name="Emiliani G."/>
        </authorList>
    </citation>
    <scope>NUCLEOTIDE SEQUENCE [LARGE SCALE GENOMIC DNA]</scope>
    <source>
        <strain evidence="10 11">BM-138-508</strain>
    </source>
</reference>
<keyword evidence="11" id="KW-1185">Reference proteome</keyword>
<evidence type="ECO:0000256" key="3">
    <source>
        <dbReference type="ARBA" id="ARBA00022763"/>
    </source>
</evidence>
<name>A0ABR2VFN1_9PEZI</name>
<keyword evidence="3 7" id="KW-0227">DNA damage</keyword>
<proteinExistence type="inferred from homology"/>
<comment type="caution">
    <text evidence="10">The sequence shown here is derived from an EMBL/GenBank/DDBJ whole genome shotgun (WGS) entry which is preliminary data.</text>
</comment>
<accession>A0ABR2VFN1</accession>
<feature type="region of interest" description="Disordered" evidence="8">
    <location>
        <begin position="246"/>
        <end position="363"/>
    </location>
</feature>
<protein>
    <recommendedName>
        <fullName evidence="7">Chromosome segregation in meiosis protein</fullName>
    </recommendedName>
</protein>
<keyword evidence="6 7" id="KW-0131">Cell cycle</keyword>
<evidence type="ECO:0000256" key="5">
    <source>
        <dbReference type="ARBA" id="ARBA00023242"/>
    </source>
</evidence>
<dbReference type="InterPro" id="IPR012923">
    <property type="entry name" value="Csm3"/>
</dbReference>
<evidence type="ECO:0000256" key="4">
    <source>
        <dbReference type="ARBA" id="ARBA00022880"/>
    </source>
</evidence>
<evidence type="ECO:0000313" key="11">
    <source>
        <dbReference type="Proteomes" id="UP001408356"/>
    </source>
</evidence>
<evidence type="ECO:0000256" key="1">
    <source>
        <dbReference type="ARBA" id="ARBA00004123"/>
    </source>
</evidence>
<feature type="compositionally biased region" description="Acidic residues" evidence="8">
    <location>
        <begin position="348"/>
        <end position="357"/>
    </location>
</feature>
<evidence type="ECO:0000259" key="9">
    <source>
        <dbReference type="Pfam" id="PF07962"/>
    </source>
</evidence>
<evidence type="ECO:0000256" key="6">
    <source>
        <dbReference type="ARBA" id="ARBA00023306"/>
    </source>
</evidence>
<comment type="function">
    <text evidence="7">Plays an important role in the control of DNA replication and the maintenance of replication fork stability.</text>
</comment>
<comment type="similarity">
    <text evidence="2 7">Belongs to the CSM3 family.</text>
</comment>
<organism evidence="10 11">
    <name type="scientific">Seiridium unicorne</name>
    <dbReference type="NCBI Taxonomy" id="138068"/>
    <lineage>
        <taxon>Eukaryota</taxon>
        <taxon>Fungi</taxon>
        <taxon>Dikarya</taxon>
        <taxon>Ascomycota</taxon>
        <taxon>Pezizomycotina</taxon>
        <taxon>Sordariomycetes</taxon>
        <taxon>Xylariomycetidae</taxon>
        <taxon>Amphisphaeriales</taxon>
        <taxon>Sporocadaceae</taxon>
        <taxon>Seiridium</taxon>
    </lineage>
</organism>
<evidence type="ECO:0000256" key="8">
    <source>
        <dbReference type="SAM" id="MobiDB-lite"/>
    </source>
</evidence>
<dbReference type="EMBL" id="JARVKF010000013">
    <property type="protein sequence ID" value="KAK9425626.1"/>
    <property type="molecule type" value="Genomic_DNA"/>
</dbReference>
<evidence type="ECO:0000256" key="2">
    <source>
        <dbReference type="ARBA" id="ARBA00006075"/>
    </source>
</evidence>
<dbReference type="Pfam" id="PF07962">
    <property type="entry name" value="Swi3"/>
    <property type="match status" value="1"/>
</dbReference>
<feature type="compositionally biased region" description="Polar residues" evidence="8">
    <location>
        <begin position="289"/>
        <end position="302"/>
    </location>
</feature>
<keyword evidence="5 7" id="KW-0539">Nucleus</keyword>
<gene>
    <name evidence="10" type="ORF">SUNI508_02987</name>
</gene>
<dbReference type="Proteomes" id="UP001408356">
    <property type="component" value="Unassembled WGS sequence"/>
</dbReference>